<keyword evidence="2" id="KW-1133">Transmembrane helix</keyword>
<dbReference type="Proteomes" id="UP000813427">
    <property type="component" value="Unassembled WGS sequence"/>
</dbReference>
<evidence type="ECO:0000313" key="4">
    <source>
        <dbReference type="Proteomes" id="UP000813427"/>
    </source>
</evidence>
<feature type="region of interest" description="Disordered" evidence="1">
    <location>
        <begin position="133"/>
        <end position="152"/>
    </location>
</feature>
<name>A0A8K0W734_9HYPO</name>
<sequence length="152" mass="17151">MEAMFASLGVLRLRETYHLRLYTLRWLLLGVSVSVSVSVSFPHRQLATIQNFAHAHTRHSGNKTQTRFKLLPNAELESSSPKPRPPTNLEMKETFAVATPPEPYSKQLGGEGGACDRSSLCLRVILWPKTMQKERSRVSGMRMTSEQREPDA</sequence>
<feature type="transmembrane region" description="Helical" evidence="2">
    <location>
        <begin position="21"/>
        <end position="41"/>
    </location>
</feature>
<accession>A0A8K0W734</accession>
<dbReference type="EMBL" id="JAGPXF010000007">
    <property type="protein sequence ID" value="KAH7236318.1"/>
    <property type="molecule type" value="Genomic_DNA"/>
</dbReference>
<keyword evidence="2" id="KW-0472">Membrane</keyword>
<evidence type="ECO:0000256" key="2">
    <source>
        <dbReference type="SAM" id="Phobius"/>
    </source>
</evidence>
<evidence type="ECO:0000313" key="3">
    <source>
        <dbReference type="EMBL" id="KAH7236318.1"/>
    </source>
</evidence>
<reference evidence="3" key="1">
    <citation type="journal article" date="2021" name="Nat. Commun.">
        <title>Genetic determinants of endophytism in the Arabidopsis root mycobiome.</title>
        <authorList>
            <person name="Mesny F."/>
            <person name="Miyauchi S."/>
            <person name="Thiergart T."/>
            <person name="Pickel B."/>
            <person name="Atanasova L."/>
            <person name="Karlsson M."/>
            <person name="Huettel B."/>
            <person name="Barry K.W."/>
            <person name="Haridas S."/>
            <person name="Chen C."/>
            <person name="Bauer D."/>
            <person name="Andreopoulos W."/>
            <person name="Pangilinan J."/>
            <person name="LaButti K."/>
            <person name="Riley R."/>
            <person name="Lipzen A."/>
            <person name="Clum A."/>
            <person name="Drula E."/>
            <person name="Henrissat B."/>
            <person name="Kohler A."/>
            <person name="Grigoriev I.V."/>
            <person name="Martin F.M."/>
            <person name="Hacquard S."/>
        </authorList>
    </citation>
    <scope>NUCLEOTIDE SEQUENCE</scope>
    <source>
        <strain evidence="3">MPI-SDFR-AT-0068</strain>
    </source>
</reference>
<comment type="caution">
    <text evidence="3">The sequence shown here is derived from an EMBL/GenBank/DDBJ whole genome shotgun (WGS) entry which is preliminary data.</text>
</comment>
<evidence type="ECO:0000256" key="1">
    <source>
        <dbReference type="SAM" id="MobiDB-lite"/>
    </source>
</evidence>
<keyword evidence="2" id="KW-0812">Transmembrane</keyword>
<gene>
    <name evidence="3" type="ORF">BKA59DRAFT_307311</name>
</gene>
<keyword evidence="4" id="KW-1185">Reference proteome</keyword>
<organism evidence="3 4">
    <name type="scientific">Fusarium tricinctum</name>
    <dbReference type="NCBI Taxonomy" id="61284"/>
    <lineage>
        <taxon>Eukaryota</taxon>
        <taxon>Fungi</taxon>
        <taxon>Dikarya</taxon>
        <taxon>Ascomycota</taxon>
        <taxon>Pezizomycotina</taxon>
        <taxon>Sordariomycetes</taxon>
        <taxon>Hypocreomycetidae</taxon>
        <taxon>Hypocreales</taxon>
        <taxon>Nectriaceae</taxon>
        <taxon>Fusarium</taxon>
        <taxon>Fusarium tricinctum species complex</taxon>
    </lineage>
</organism>
<proteinExistence type="predicted"/>
<dbReference type="AlphaFoldDB" id="A0A8K0W734"/>
<protein>
    <submittedName>
        <fullName evidence="3">Uncharacterized protein</fullName>
    </submittedName>
</protein>